<dbReference type="RefSeq" id="XP_645545.1">
    <property type="nucleotide sequence ID" value="XM_640453.1"/>
</dbReference>
<evidence type="ECO:0000313" key="1">
    <source>
        <dbReference type="EMBL" id="EAL71664.1"/>
    </source>
</evidence>
<organism evidence="1 2">
    <name type="scientific">Dictyostelium discoideum</name>
    <name type="common">Social amoeba</name>
    <dbReference type="NCBI Taxonomy" id="44689"/>
    <lineage>
        <taxon>Eukaryota</taxon>
        <taxon>Amoebozoa</taxon>
        <taxon>Evosea</taxon>
        <taxon>Eumycetozoa</taxon>
        <taxon>Dictyostelia</taxon>
        <taxon>Dictyosteliales</taxon>
        <taxon>Dictyosteliaceae</taxon>
        <taxon>Dictyostelium</taxon>
    </lineage>
</organism>
<dbReference type="SMR" id="Q86JJ4"/>
<name>Q86JJ4_DICDI</name>
<proteinExistence type="predicted"/>
<dbReference type="GeneID" id="8618002"/>
<dbReference type="Pfam" id="PF05725">
    <property type="entry name" value="FNIP"/>
    <property type="match status" value="2"/>
</dbReference>
<comment type="caution">
    <text evidence="1">The sequence shown here is derived from an EMBL/GenBank/DDBJ whole genome shotgun (WGS) entry which is preliminary data.</text>
</comment>
<accession>Q55B01</accession>
<evidence type="ECO:0000313" key="2">
    <source>
        <dbReference type="Proteomes" id="UP000002195"/>
    </source>
</evidence>
<dbReference type="HOGENOM" id="CLU_2042439_0_0_1"/>
<evidence type="ECO:0008006" key="3">
    <source>
        <dbReference type="Google" id="ProtNLM"/>
    </source>
</evidence>
<dbReference type="InterPro" id="IPR008615">
    <property type="entry name" value="FNIP"/>
</dbReference>
<dbReference type="EMBL" id="AAFI02000006">
    <property type="protein sequence ID" value="EAL71664.1"/>
    <property type="molecule type" value="Genomic_DNA"/>
</dbReference>
<dbReference type="PANTHER" id="PTHR32031">
    <property type="entry name" value="FNIP REPEAT-CONTAINING PROTEIN-RELATED-RELATED"/>
    <property type="match status" value="1"/>
</dbReference>
<dbReference type="PaxDb" id="44689-DDB0216861"/>
<dbReference type="AlphaFoldDB" id="Q86JJ4"/>
<dbReference type="InParanoid" id="Q86JJ4"/>
<reference evidence="1 2" key="1">
    <citation type="journal article" date="2005" name="Nature">
        <title>The genome of the social amoeba Dictyostelium discoideum.</title>
        <authorList>
            <consortium name="The Dictyostelium discoideum Sequencing Consortium"/>
            <person name="Eichinger L."/>
            <person name="Pachebat J.A."/>
            <person name="Glockner G."/>
            <person name="Rajandream M.A."/>
            <person name="Sucgang R."/>
            <person name="Berriman M."/>
            <person name="Song J."/>
            <person name="Olsen R."/>
            <person name="Szafranski K."/>
            <person name="Xu Q."/>
            <person name="Tunggal B."/>
            <person name="Kummerfeld S."/>
            <person name="Madera M."/>
            <person name="Konfortov B.A."/>
            <person name="Rivero F."/>
            <person name="Bankier A.T."/>
            <person name="Lehmann R."/>
            <person name="Hamlin N."/>
            <person name="Davies R."/>
            <person name="Gaudet P."/>
            <person name="Fey P."/>
            <person name="Pilcher K."/>
            <person name="Chen G."/>
            <person name="Saunders D."/>
            <person name="Sodergren E."/>
            <person name="Davis P."/>
            <person name="Kerhornou A."/>
            <person name="Nie X."/>
            <person name="Hall N."/>
            <person name="Anjard C."/>
            <person name="Hemphill L."/>
            <person name="Bason N."/>
            <person name="Farbrother P."/>
            <person name="Desany B."/>
            <person name="Just E."/>
            <person name="Morio T."/>
            <person name="Rost R."/>
            <person name="Churcher C."/>
            <person name="Cooper J."/>
            <person name="Haydock S."/>
            <person name="van Driessche N."/>
            <person name="Cronin A."/>
            <person name="Goodhead I."/>
            <person name="Muzny D."/>
            <person name="Mourier T."/>
            <person name="Pain A."/>
            <person name="Lu M."/>
            <person name="Harper D."/>
            <person name="Lindsay R."/>
            <person name="Hauser H."/>
            <person name="James K."/>
            <person name="Quiles M."/>
            <person name="Madan Babu M."/>
            <person name="Saito T."/>
            <person name="Buchrieser C."/>
            <person name="Wardroper A."/>
            <person name="Felder M."/>
            <person name="Thangavelu M."/>
            <person name="Johnson D."/>
            <person name="Knights A."/>
            <person name="Loulseged H."/>
            <person name="Mungall K."/>
            <person name="Oliver K."/>
            <person name="Price C."/>
            <person name="Quail M.A."/>
            <person name="Urushihara H."/>
            <person name="Hernandez J."/>
            <person name="Rabbinowitsch E."/>
            <person name="Steffen D."/>
            <person name="Sanders M."/>
            <person name="Ma J."/>
            <person name="Kohara Y."/>
            <person name="Sharp S."/>
            <person name="Simmonds M."/>
            <person name="Spiegler S."/>
            <person name="Tivey A."/>
            <person name="Sugano S."/>
            <person name="White B."/>
            <person name="Walker D."/>
            <person name="Woodward J."/>
            <person name="Winckler T."/>
            <person name="Tanaka Y."/>
            <person name="Shaulsky G."/>
            <person name="Schleicher M."/>
            <person name="Weinstock G."/>
            <person name="Rosenthal A."/>
            <person name="Cox E.C."/>
            <person name="Chisholm R.L."/>
            <person name="Gibbs R."/>
            <person name="Loomis W.F."/>
            <person name="Platzer M."/>
            <person name="Kay R.R."/>
            <person name="Williams J."/>
            <person name="Dear P.H."/>
            <person name="Noegel A.A."/>
            <person name="Barrell B."/>
            <person name="Kuspa A."/>
        </authorList>
    </citation>
    <scope>NUCLEOTIDE SEQUENCE [LARGE SCALE GENOMIC DNA]</scope>
    <source>
        <strain evidence="1 2">AX4</strain>
    </source>
</reference>
<dbReference type="InterPro" id="IPR052697">
    <property type="entry name" value="FNIP_repeat"/>
</dbReference>
<sequence>MVLHLENNCKGINSLKSIPRHVMLLDGFKEKLSEGILPEGVQNLFLGDIKQDLTIDSIPNSVKAVYLLNGFNQKKTCRNGISTNKLTCGIIPEGVKTLEICDIKQQLTIDSIPKYVSEIIIQRKIKQTIIPFQIPKNITLKYAD</sequence>
<accession>Q86JJ4</accession>
<dbReference type="FunCoup" id="Q86JJ4">
    <property type="interactions" value="877"/>
</dbReference>
<protein>
    <recommendedName>
        <fullName evidence="3">FNIP repeat-containing protein</fullName>
    </recommendedName>
</protein>
<dbReference type="VEuPathDB" id="AmoebaDB:DDB_G0271600"/>
<dbReference type="PhylomeDB" id="Q86JJ4"/>
<dbReference type="OMA" id="HLENNCK"/>
<dbReference type="KEGG" id="ddi:DDB_G0271600"/>
<gene>
    <name evidence="1" type="ORF">DDB_G0271600</name>
</gene>
<dbReference type="Proteomes" id="UP000002195">
    <property type="component" value="Unassembled WGS sequence"/>
</dbReference>
<keyword evidence="2" id="KW-1185">Reference proteome</keyword>
<dbReference type="PANTHER" id="PTHR32031:SF47">
    <property type="entry name" value="B BOX-TYPE DOMAIN-CONTAINING PROTEIN-RELATED"/>
    <property type="match status" value="1"/>
</dbReference>